<accession>A0ACC5UQB1</accession>
<dbReference type="EMBL" id="JABWSB020000010">
    <property type="protein sequence ID" value="MBV4516633.1"/>
    <property type="molecule type" value="Genomic_DNA"/>
</dbReference>
<evidence type="ECO:0000313" key="1">
    <source>
        <dbReference type="EMBL" id="MBV4516633.1"/>
    </source>
</evidence>
<protein>
    <submittedName>
        <fullName evidence="1">Acyltransferase</fullName>
    </submittedName>
</protein>
<reference evidence="1 2" key="1">
    <citation type="journal article" date="2020" name="Microorganisms">
        <title>Reliable Identification of Environmental Pseudomonas Isolates Using the rpoD Gene.</title>
        <authorList>
            <consortium name="The Broad Institute Genome Sequencing Platform"/>
            <person name="Girard L."/>
            <person name="Lood C."/>
            <person name="Rokni-Zadeh H."/>
            <person name="van Noort V."/>
            <person name="Lavigne R."/>
            <person name="De Mot R."/>
        </authorList>
    </citation>
    <scope>NUCLEOTIDE SEQUENCE [LARGE SCALE GENOMIC DNA]</scope>
    <source>
        <strain evidence="1 2">RW1P2</strain>
    </source>
</reference>
<keyword evidence="1" id="KW-0012">Acyltransferase</keyword>
<keyword evidence="2" id="KW-1185">Reference proteome</keyword>
<sequence>MHGKQLAYRPDIDGLRALAVLAVTIFHFNKQWLPGGFVGVDVFFVISGFLITGIIYGKGASFSFADFYGRRVRRILPAAIFVTAVTLLAGSVLLMPADVKDLSGSAIAAALSAANVYFWLFLDTSYFAPSSETVPLLHMWSLGVEEQFYMIWPALMIIAMKLGGKRLLTATAVIIAITSFAVSEYYVTRDPSFAYYMLPSRAGELLIGALLFLWLDSRRVSAVAANTAGVAGLILIGGALAVLDEKGGFPGIRSIIPSVGAALLILGGSNQGGLLAKILAQPIARAIGFRSFSLYLWHWPVLAFYRYAYGEPTLEGGIACALLMWALTELSYRLIETPFRSHSPRWLITKATPIFATSLAVVAVSYVLVQNKGLWPSASGKAYLTQLNQHDFNTKAASKFPFNCQMFKNEPKLWTQERCLIGDKSQPAETLLWGDSNAAHYVGYMKVVAENTHFAVRNISHSSCPPVRELKGLVPPAQQQSCQEFNDRAFAESKNYRTVIIGAAWENYARANGKTQFEKTVAELASNGNQVIIALNVPVFEELDRMCSAKSIRFPRMDCASKSTFASTSDSETNTYLMELASRYPNVSTFGVRDQVCKNGICSAYQGDALLYYDRGHLSMVGSELIGREVIKTETLPQPIAALSSKAQQLGINSAQ</sequence>
<keyword evidence="1" id="KW-0808">Transferase</keyword>
<evidence type="ECO:0000313" key="2">
    <source>
        <dbReference type="Proteomes" id="UP000624243"/>
    </source>
</evidence>
<organism evidence="1 2">
    <name type="scientific">Pseudomonas kurunegalensis</name>
    <dbReference type="NCBI Taxonomy" id="485880"/>
    <lineage>
        <taxon>Bacteria</taxon>
        <taxon>Pseudomonadati</taxon>
        <taxon>Pseudomonadota</taxon>
        <taxon>Gammaproteobacteria</taxon>
        <taxon>Pseudomonadales</taxon>
        <taxon>Pseudomonadaceae</taxon>
        <taxon>Pseudomonas</taxon>
    </lineage>
</organism>
<comment type="caution">
    <text evidence="1">The sequence shown here is derived from an EMBL/GenBank/DDBJ whole genome shotgun (WGS) entry which is preliminary data.</text>
</comment>
<proteinExistence type="predicted"/>
<name>A0ACC5UQB1_9PSED</name>
<gene>
    <name evidence="1" type="ORF">HU758_015740</name>
</gene>
<dbReference type="Proteomes" id="UP000624243">
    <property type="component" value="Unassembled WGS sequence"/>
</dbReference>